<dbReference type="EMBL" id="KK110927">
    <property type="protein sequence ID" value="EZA46516.1"/>
    <property type="molecule type" value="Genomic_DNA"/>
</dbReference>
<evidence type="ECO:0000313" key="2">
    <source>
        <dbReference type="Proteomes" id="UP000053097"/>
    </source>
</evidence>
<evidence type="ECO:0000313" key="1">
    <source>
        <dbReference type="EMBL" id="EZA46516.1"/>
    </source>
</evidence>
<reference evidence="1 2" key="1">
    <citation type="journal article" date="2014" name="Curr. Biol.">
        <title>The genome of the clonal raider ant Cerapachys biroi.</title>
        <authorList>
            <person name="Oxley P.R."/>
            <person name="Ji L."/>
            <person name="Fetter-Pruneda I."/>
            <person name="McKenzie S.K."/>
            <person name="Li C."/>
            <person name="Hu H."/>
            <person name="Zhang G."/>
            <person name="Kronauer D.J."/>
        </authorList>
    </citation>
    <scope>NUCLEOTIDE SEQUENCE [LARGE SCALE GENOMIC DNA]</scope>
</reference>
<organism evidence="1 2">
    <name type="scientific">Ooceraea biroi</name>
    <name type="common">Clonal raider ant</name>
    <name type="synonym">Cerapachys biroi</name>
    <dbReference type="NCBI Taxonomy" id="2015173"/>
    <lineage>
        <taxon>Eukaryota</taxon>
        <taxon>Metazoa</taxon>
        <taxon>Ecdysozoa</taxon>
        <taxon>Arthropoda</taxon>
        <taxon>Hexapoda</taxon>
        <taxon>Insecta</taxon>
        <taxon>Pterygota</taxon>
        <taxon>Neoptera</taxon>
        <taxon>Endopterygota</taxon>
        <taxon>Hymenoptera</taxon>
        <taxon>Apocrita</taxon>
        <taxon>Aculeata</taxon>
        <taxon>Formicoidea</taxon>
        <taxon>Formicidae</taxon>
        <taxon>Dorylinae</taxon>
        <taxon>Ooceraea</taxon>
    </lineage>
</organism>
<feature type="non-terminal residue" evidence="1">
    <location>
        <position position="72"/>
    </location>
</feature>
<accession>A0A026VSN1</accession>
<name>A0A026VSN1_OOCBI</name>
<dbReference type="AlphaFoldDB" id="A0A026VSN1"/>
<dbReference type="Proteomes" id="UP000053097">
    <property type="component" value="Unassembled WGS sequence"/>
</dbReference>
<keyword evidence="2" id="KW-1185">Reference proteome</keyword>
<dbReference type="OrthoDB" id="248233at2759"/>
<proteinExistence type="predicted"/>
<gene>
    <name evidence="1" type="ORF">X777_00079</name>
</gene>
<protein>
    <submittedName>
        <fullName evidence="1">Uncharacterized protein</fullName>
    </submittedName>
</protein>
<sequence>MPRVFVLFGWDIMSSTGSIISHTLAHLPEKEHGSISTVDYSSIREKNVLVSPSEDQYDLLLRRLKERIQDGG</sequence>